<feature type="region of interest" description="Disordered" evidence="1">
    <location>
        <begin position="1"/>
        <end position="124"/>
    </location>
</feature>
<keyword evidence="3" id="KW-1185">Reference proteome</keyword>
<feature type="compositionally biased region" description="Basic and acidic residues" evidence="1">
    <location>
        <begin position="1"/>
        <end position="29"/>
    </location>
</feature>
<proteinExistence type="predicted"/>
<sequence>MPSKCAEDCPKSKKRREAYEKTLREEERNAAIQVSEDDVVVRKTNKSLQSNYNEDDTSDGTEYLSFSRPKSSARPESSRPKRSKERSVKSKHKEKYSEHREKFEEDVCASKTSTRRRQNLKKKRRFSSKLNENCVNEECSGIPKRIVETEESEESFSSDISCPSRCELDLTLLPSPSSPCDSSCPKQALLDQERERHQEEVDKYLLHGGLRYFDDLCHCSLKCLLTQICGDKFIQKTASSTAFFLLGIKLCFELEAWYIPF</sequence>
<feature type="compositionally biased region" description="Basic residues" evidence="1">
    <location>
        <begin position="113"/>
        <end position="124"/>
    </location>
</feature>
<evidence type="ECO:0000313" key="3">
    <source>
        <dbReference type="Proteomes" id="UP000826195"/>
    </source>
</evidence>
<accession>A0AAV7I8C3</accession>
<dbReference type="AlphaFoldDB" id="A0AAV7I8C3"/>
<dbReference type="EMBL" id="JAHXZJ010002237">
    <property type="protein sequence ID" value="KAH0546437.1"/>
    <property type="molecule type" value="Genomic_DNA"/>
</dbReference>
<dbReference type="Proteomes" id="UP000826195">
    <property type="component" value="Unassembled WGS sequence"/>
</dbReference>
<protein>
    <submittedName>
        <fullName evidence="2">Uncharacterized protein</fullName>
    </submittedName>
</protein>
<evidence type="ECO:0000256" key="1">
    <source>
        <dbReference type="SAM" id="MobiDB-lite"/>
    </source>
</evidence>
<evidence type="ECO:0000313" key="2">
    <source>
        <dbReference type="EMBL" id="KAH0546437.1"/>
    </source>
</evidence>
<feature type="compositionally biased region" description="Basic and acidic residues" evidence="1">
    <location>
        <begin position="95"/>
        <end position="105"/>
    </location>
</feature>
<comment type="caution">
    <text evidence="2">The sequence shown here is derived from an EMBL/GenBank/DDBJ whole genome shotgun (WGS) entry which is preliminary data.</text>
</comment>
<reference evidence="2 3" key="1">
    <citation type="journal article" date="2021" name="J. Hered.">
        <title>A chromosome-level genome assembly of the parasitoid wasp, Cotesia glomerata (Hymenoptera: Braconidae).</title>
        <authorList>
            <person name="Pinto B.J."/>
            <person name="Weis J.J."/>
            <person name="Gamble T."/>
            <person name="Ode P.J."/>
            <person name="Paul R."/>
            <person name="Zaspel J.M."/>
        </authorList>
    </citation>
    <scope>NUCLEOTIDE SEQUENCE [LARGE SCALE GENOMIC DNA]</scope>
    <source>
        <strain evidence="2">CgM1</strain>
    </source>
</reference>
<gene>
    <name evidence="2" type="ORF">KQX54_009676</name>
</gene>
<name>A0AAV7I8C3_COTGL</name>
<organism evidence="2 3">
    <name type="scientific">Cotesia glomerata</name>
    <name type="common">Lepidopteran parasitic wasp</name>
    <name type="synonym">Apanteles glomeratus</name>
    <dbReference type="NCBI Taxonomy" id="32391"/>
    <lineage>
        <taxon>Eukaryota</taxon>
        <taxon>Metazoa</taxon>
        <taxon>Ecdysozoa</taxon>
        <taxon>Arthropoda</taxon>
        <taxon>Hexapoda</taxon>
        <taxon>Insecta</taxon>
        <taxon>Pterygota</taxon>
        <taxon>Neoptera</taxon>
        <taxon>Endopterygota</taxon>
        <taxon>Hymenoptera</taxon>
        <taxon>Apocrita</taxon>
        <taxon>Ichneumonoidea</taxon>
        <taxon>Braconidae</taxon>
        <taxon>Microgastrinae</taxon>
        <taxon>Cotesia</taxon>
    </lineage>
</organism>
<feature type="compositionally biased region" description="Basic residues" evidence="1">
    <location>
        <begin position="80"/>
        <end position="94"/>
    </location>
</feature>